<dbReference type="InterPro" id="IPR016039">
    <property type="entry name" value="Thiolase-like"/>
</dbReference>
<dbReference type="InterPro" id="IPR014030">
    <property type="entry name" value="Ketoacyl_synth_N"/>
</dbReference>
<dbReference type="Gene3D" id="1.10.1200.10">
    <property type="entry name" value="ACP-like"/>
    <property type="match status" value="2"/>
</dbReference>
<dbReference type="InterPro" id="IPR016035">
    <property type="entry name" value="Acyl_Trfase/lysoPLipase"/>
</dbReference>
<keyword evidence="2" id="KW-0596">Phosphopantetheine</keyword>
<dbReference type="Gene3D" id="3.40.50.1820">
    <property type="entry name" value="alpha/beta hydrolase"/>
    <property type="match status" value="1"/>
</dbReference>
<dbReference type="Pfam" id="PF14765">
    <property type="entry name" value="PS-DH"/>
    <property type="match status" value="1"/>
</dbReference>
<dbReference type="InterPro" id="IPR029058">
    <property type="entry name" value="AB_hydrolase_fold"/>
</dbReference>
<feature type="active site" description="Proton acceptor; for dehydratase activity" evidence="6">
    <location>
        <position position="1366"/>
    </location>
</feature>
<dbReference type="Pfam" id="PF00698">
    <property type="entry name" value="Acyl_transf_1"/>
    <property type="match status" value="1"/>
</dbReference>
<dbReference type="SUPFAM" id="SSF52151">
    <property type="entry name" value="FabD/lysophospholipase-like"/>
    <property type="match status" value="1"/>
</dbReference>
<dbReference type="NCBIfam" id="TIGR04532">
    <property type="entry name" value="PT_fungal_PKS"/>
    <property type="match status" value="1"/>
</dbReference>
<dbReference type="GO" id="GO:0031177">
    <property type="term" value="F:phosphopantetheine binding"/>
    <property type="evidence" value="ECO:0007669"/>
    <property type="project" value="InterPro"/>
</dbReference>
<dbReference type="Pfam" id="PF16073">
    <property type="entry name" value="SAT"/>
    <property type="match status" value="1"/>
</dbReference>
<dbReference type="PANTHER" id="PTHR43775">
    <property type="entry name" value="FATTY ACID SYNTHASE"/>
    <property type="match status" value="1"/>
</dbReference>
<dbReference type="PROSITE" id="PS50075">
    <property type="entry name" value="CARRIER"/>
    <property type="match status" value="2"/>
</dbReference>
<feature type="domain" description="Carrier" evidence="8">
    <location>
        <begin position="1676"/>
        <end position="1754"/>
    </location>
</feature>
<dbReference type="InterPro" id="IPR036736">
    <property type="entry name" value="ACP-like_sf"/>
</dbReference>
<dbReference type="InterPro" id="IPR020806">
    <property type="entry name" value="PKS_PP-bd"/>
</dbReference>
<reference evidence="11 12" key="1">
    <citation type="journal article" date="2014" name="BMC Genomics">
        <title>Genome and secretome analysis of the hemibiotrophic fungal pathogen, Moniliophthora roreri, which causes frosty pod rot disease of cacao: mechanisms of the biotrophic and necrotrophic phases.</title>
        <authorList>
            <person name="Meinhardt L.W."/>
            <person name="Costa G.G.L."/>
            <person name="Thomazella D.P.T."/>
            <person name="Teixeira P.J.P.L."/>
            <person name="Carazzolle M.F."/>
            <person name="Schuster S.C."/>
            <person name="Carlson J.E."/>
            <person name="Guiltinan M.J."/>
            <person name="Mieczkowski P."/>
            <person name="Farmer A."/>
            <person name="Ramaraj T."/>
            <person name="Crozier J."/>
            <person name="Davis R.E."/>
            <person name="Shao J."/>
            <person name="Melnick R.L."/>
            <person name="Pereira G.A.G."/>
            <person name="Bailey B.A."/>
        </authorList>
    </citation>
    <scope>NUCLEOTIDE SEQUENCE [LARGE SCALE GENOMIC DNA]</scope>
    <source>
        <strain evidence="11 12">MCA 2997</strain>
    </source>
</reference>
<dbReference type="GO" id="GO:0004315">
    <property type="term" value="F:3-oxoacyl-[acyl-carrier-protein] synthase activity"/>
    <property type="evidence" value="ECO:0007669"/>
    <property type="project" value="InterPro"/>
</dbReference>
<dbReference type="InterPro" id="IPR016036">
    <property type="entry name" value="Malonyl_transacylase_ACP-bd"/>
</dbReference>
<dbReference type="SUPFAM" id="SSF47336">
    <property type="entry name" value="ACP-like"/>
    <property type="match status" value="2"/>
</dbReference>
<comment type="caution">
    <text evidence="11">The sequence shown here is derived from an EMBL/GenBank/DDBJ whole genome shotgun (WGS) entry which is preliminary data.</text>
</comment>
<evidence type="ECO:0000256" key="7">
    <source>
        <dbReference type="SAM" id="MobiDB-lite"/>
    </source>
</evidence>
<feature type="domain" description="Carrier" evidence="8">
    <location>
        <begin position="1787"/>
        <end position="1864"/>
    </location>
</feature>
<dbReference type="PROSITE" id="PS52019">
    <property type="entry name" value="PKS_MFAS_DH"/>
    <property type="match status" value="1"/>
</dbReference>
<dbReference type="InterPro" id="IPR018201">
    <property type="entry name" value="Ketoacyl_synth_AS"/>
</dbReference>
<dbReference type="Pfam" id="PF22621">
    <property type="entry name" value="CurL-like_PKS_C"/>
    <property type="match status" value="1"/>
</dbReference>
<dbReference type="GO" id="GO:0004312">
    <property type="term" value="F:fatty acid synthase activity"/>
    <property type="evidence" value="ECO:0007669"/>
    <property type="project" value="TreeGrafter"/>
</dbReference>
<dbReference type="SMART" id="SM00825">
    <property type="entry name" value="PKS_KS"/>
    <property type="match status" value="1"/>
</dbReference>
<dbReference type="STRING" id="1381753.V2WU87"/>
<dbReference type="SUPFAM" id="SSF53474">
    <property type="entry name" value="alpha/beta-Hydrolases"/>
    <property type="match status" value="1"/>
</dbReference>
<dbReference type="HOGENOM" id="CLU_000022_6_4_1"/>
<keyword evidence="12" id="KW-1185">Reference proteome</keyword>
<dbReference type="SMART" id="SM00827">
    <property type="entry name" value="PKS_AT"/>
    <property type="match status" value="1"/>
</dbReference>
<evidence type="ECO:0000256" key="1">
    <source>
        <dbReference type="ARBA" id="ARBA00005179"/>
    </source>
</evidence>
<dbReference type="SMART" id="SM00823">
    <property type="entry name" value="PKS_PP"/>
    <property type="match status" value="2"/>
</dbReference>
<dbReference type="Gene3D" id="3.40.47.10">
    <property type="match status" value="1"/>
</dbReference>
<dbReference type="PROSITE" id="PS00606">
    <property type="entry name" value="KS3_1"/>
    <property type="match status" value="1"/>
</dbReference>
<evidence type="ECO:0000259" key="9">
    <source>
        <dbReference type="PROSITE" id="PS52004"/>
    </source>
</evidence>
<proteinExistence type="predicted"/>
<dbReference type="InterPro" id="IPR001031">
    <property type="entry name" value="Thioesterase"/>
</dbReference>
<dbReference type="InterPro" id="IPR049552">
    <property type="entry name" value="PKS_DH_N"/>
</dbReference>
<dbReference type="InterPro" id="IPR032088">
    <property type="entry name" value="SAT"/>
</dbReference>
<dbReference type="GO" id="GO:0006633">
    <property type="term" value="P:fatty acid biosynthetic process"/>
    <property type="evidence" value="ECO:0007669"/>
    <property type="project" value="InterPro"/>
</dbReference>
<dbReference type="Pfam" id="PF00109">
    <property type="entry name" value="ketoacyl-synt"/>
    <property type="match status" value="1"/>
</dbReference>
<evidence type="ECO:0000313" key="12">
    <source>
        <dbReference type="Proteomes" id="UP000017559"/>
    </source>
</evidence>
<dbReference type="EMBL" id="AWSO01000441">
    <property type="protein sequence ID" value="ESK90433.1"/>
    <property type="molecule type" value="Genomic_DNA"/>
</dbReference>
<protein>
    <submittedName>
        <fullName evidence="11">Polyketide synthase</fullName>
    </submittedName>
</protein>
<evidence type="ECO:0000256" key="2">
    <source>
        <dbReference type="ARBA" id="ARBA00022450"/>
    </source>
</evidence>
<dbReference type="OrthoDB" id="329835at2759"/>
<dbReference type="Gene3D" id="3.10.129.110">
    <property type="entry name" value="Polyketide synthase dehydratase"/>
    <property type="match status" value="1"/>
</dbReference>
<dbReference type="InterPro" id="IPR001227">
    <property type="entry name" value="Ac_transferase_dom_sf"/>
</dbReference>
<feature type="region of interest" description="C-terminal hotdog fold" evidence="6">
    <location>
        <begin position="1490"/>
        <end position="1640"/>
    </location>
</feature>
<dbReference type="InterPro" id="IPR049551">
    <property type="entry name" value="PKS_DH_C"/>
</dbReference>
<dbReference type="KEGG" id="mrr:Moror_13663"/>
<keyword evidence="5" id="KW-0843">Virulence</keyword>
<evidence type="ECO:0000256" key="5">
    <source>
        <dbReference type="ARBA" id="ARBA00023026"/>
    </source>
</evidence>
<dbReference type="InterPro" id="IPR014043">
    <property type="entry name" value="Acyl_transferase_dom"/>
</dbReference>
<feature type="domain" description="PKS/mFAS DH" evidence="10">
    <location>
        <begin position="1336"/>
        <end position="1640"/>
    </location>
</feature>
<keyword evidence="3" id="KW-0597">Phosphoprotein</keyword>
<dbReference type="Pfam" id="PF00975">
    <property type="entry name" value="Thioesterase"/>
    <property type="match status" value="1"/>
</dbReference>
<sequence>MTGLQGTLKWSTELVLINSENLSIVIALFGGQGTTAAQSDLTRLRAIADARSPSGSTLLTACHQAFCSELAALSDIERSKAEIDIGHFSEPSTLLPQSLPQSSKNPILSNSSIFLVQALRYLAFLEADSRAFSGAGALCKPDWTGLSEVVGFSSGILAACLAATSTSLATYISRAVELYRLALWVGVRAQLHRSKAEGCIPMHDRHHYPWSVVLMGLSRTAVQDAIQNFRHIQDDTTNQVVITAVTDTTCITISGRPDILRAFCKYITSSHGAAVTCHETSIHALYHSPANTTLRDLILEDVTCRKINFPDFKDIAIPLRSTVSGVVLNRSTLDAPEFPASLLHAIVDMLILQPVDWELVASSIDQVLPDGADIRILNFGPGGGVASSMERMIQRSGRTIQLVDVSRSNDGQRKDIEPKYEPIAIVGMAVNLPGAPNVSKLWEVLEKGLNTVCEIPEQRFKVSDYDGRNPKRQMKAHMGNFIDDVDEFDNRFFKISPREARSMDPQQRILLHTAYEALEDSGYVPDATPSFSPETFGCYVGATSHDYVQNLRNDIDVFYNTGTLNALLCGRVSYVMQFSGPSVVVDTACSASCVAFYHACRALVSRDCNAALAGGINVISSPDLFIGLDRAHFLSPTGQCKAFDISADGYCRSDGCGMFVLKRLSDAVAENDRILGVIRAVDVNQSGRAYSVTHPHAETQAKLFKSLLENAGIADPSRVNVVEAHGTGTQAGDPNELESIRSILCANRTPDNPLHVTSIKANIGHPETASGAAGLAKLLLMLQHQTIPRQISLRTLNPRIAPLGTDHTIIDRVAVPWQPSHHGMTRLALLNNFGAGGSNTAMLVEEYIPKQTRQAQPVTPLVCGFSAKDERGLEALRKKYLDWLQNADSEGCSFPDIAYTMTARRQLYSYRTAVCASDKADLIEKLRRTNPQEIMPEQSKFIFVLSGQGSQYLGMGRELYATFDVFKSEVDGCQSILLELGFTGVLSIITADSQQDGLESVQDQEAYQAAVFVVEYALAKLWMSWGVIPSAVIGHSLGEYAALVLAEVLSLRSALTLVANRARLMFQRCQLDSSGMIAVNLPSERVNAILESHFPELSIACYNSPGDVVVAGSVARLSLLKAYLEKEVGCKSTVLNVPFGYHSEDMRPIQSQLAFIASEMDISPPVIPISSNVLGLTVHPGDATVFDVNYFGRHCVEPVQFDAGIRLLVESCELGQNDVWIEIGPHPTSLPLLKSNPTIPSAAMLLPSMRKKQDPCLTLMTSLSLLYSRNVGIRWREVFSHVTPSCIGLPSYPFSKQKFWVPYVEEYQTTPSTSTKEQAELAIVPRNSSPVYTMVHSLIQIPSQANGFTAILETPVDRLSPWIVGHRVREIAICPASVYTEMALCAVALSSKRSAVNFATHHTLLRNMDYVKPLIYDPSHPCTVTVTVKMNDSHGSFIITSRHPQSPESTVHVKGDYCIERDDCTSDKLSAFLPSLSSRILDIASKGSQAETFYTRTAYDTIFSRLVQYDQEYRGTESVSVTLDGTEGCAQVKLPSRQHIGTFSVHPILLDCLLHVSGFVVNMHASENKGYICHKIDSLEMVPANLRSDARYIVYCRALWSSEKEQVMVDVWAQQAETPNYVVLHAKNVKFTRVDLDSFSRANASHRPTTSQSPIQSLPLAMNERAHPSLLTPSHQDTDSVEAFVLRTVADIYGMAVSTLSLSSRLNDIGFDPLMIMELTEKLTDNYPGAQLDNTSFSSCQTIAQLVQVASSCVTGTPLSTTRSISPESESAQFPPTPESIDESMVQVSQDLGIHIRRELATVLNVPLDQIQEDTRLDLLGLDSLASIEVTHALKLKHSLEISRDFFILYPTIRAVKAHLATRDTISAPKDDKPSIVEGSDEAEIVHMLRLDANPVLYQEPGSPGGLPIFLIHDGSGLANYYERLSPLHRSVSGIHNPRFLQAERWNNLTEMAKVYADFIINKAVSGSVIIGGWSFGSVAAYETAAQIQLRLGDTGALTVKGLLLIDPPNPIDHVPMPGPLVRSIIKQDTLGSLGARSLRIRELIQDQFSLNAELLGKYNALESRKTFGGTPPPAALLRSKDSYKSAREGDIVPTWLSNRTDPDNSRKGWEELTTGLRVWDIPGNHFQPFEQVNIKELSARIIEACDYLERL</sequence>
<feature type="region of interest" description="Disordered" evidence="7">
    <location>
        <begin position="1759"/>
        <end position="1781"/>
    </location>
</feature>
<dbReference type="Pfam" id="PF21089">
    <property type="entry name" value="PKS_DH_N"/>
    <property type="match status" value="1"/>
</dbReference>
<dbReference type="Proteomes" id="UP000017559">
    <property type="component" value="Unassembled WGS sequence"/>
</dbReference>
<dbReference type="GO" id="GO:0044550">
    <property type="term" value="P:secondary metabolite biosynthetic process"/>
    <property type="evidence" value="ECO:0007669"/>
    <property type="project" value="TreeGrafter"/>
</dbReference>
<dbReference type="PROSITE" id="PS52004">
    <property type="entry name" value="KS3_2"/>
    <property type="match status" value="1"/>
</dbReference>
<name>V2WU87_MONRO</name>
<evidence type="ECO:0000256" key="6">
    <source>
        <dbReference type="PROSITE-ProRule" id="PRU01363"/>
    </source>
</evidence>
<evidence type="ECO:0000256" key="3">
    <source>
        <dbReference type="ARBA" id="ARBA00022553"/>
    </source>
</evidence>
<dbReference type="InterPro" id="IPR006162">
    <property type="entry name" value="Ppantetheine_attach_site"/>
</dbReference>
<evidence type="ECO:0000259" key="10">
    <source>
        <dbReference type="PROSITE" id="PS52019"/>
    </source>
</evidence>
<dbReference type="PROSITE" id="PS00012">
    <property type="entry name" value="PHOSPHOPANTETHEINE"/>
    <property type="match status" value="1"/>
</dbReference>
<accession>V2WU87</accession>
<feature type="region of interest" description="N-terminal hotdog fold" evidence="6">
    <location>
        <begin position="1336"/>
        <end position="1464"/>
    </location>
</feature>
<dbReference type="InterPro" id="IPR049900">
    <property type="entry name" value="PKS_mFAS_DH"/>
</dbReference>
<dbReference type="SUPFAM" id="SSF53901">
    <property type="entry name" value="Thiolase-like"/>
    <property type="match status" value="1"/>
</dbReference>
<dbReference type="InterPro" id="IPR030918">
    <property type="entry name" value="PT_fungal_PKS"/>
</dbReference>
<dbReference type="InterPro" id="IPR014031">
    <property type="entry name" value="Ketoacyl_synth_C"/>
</dbReference>
<gene>
    <name evidence="11" type="ORF">Moror_13663</name>
</gene>
<feature type="domain" description="Ketosynthase family 3 (KS3)" evidence="9">
    <location>
        <begin position="420"/>
        <end position="846"/>
    </location>
</feature>
<organism evidence="11 12">
    <name type="scientific">Moniliophthora roreri (strain MCA 2997)</name>
    <name type="common">Cocoa frosty pod rot fungus</name>
    <name type="synonym">Crinipellis roreri</name>
    <dbReference type="NCBI Taxonomy" id="1381753"/>
    <lineage>
        <taxon>Eukaryota</taxon>
        <taxon>Fungi</taxon>
        <taxon>Dikarya</taxon>
        <taxon>Basidiomycota</taxon>
        <taxon>Agaricomycotina</taxon>
        <taxon>Agaricomycetes</taxon>
        <taxon>Agaricomycetidae</taxon>
        <taxon>Agaricales</taxon>
        <taxon>Marasmiineae</taxon>
        <taxon>Marasmiaceae</taxon>
        <taxon>Moniliophthora</taxon>
    </lineage>
</organism>
<dbReference type="InterPro" id="IPR042104">
    <property type="entry name" value="PKS_dehydratase_sf"/>
</dbReference>
<evidence type="ECO:0000313" key="11">
    <source>
        <dbReference type="EMBL" id="ESK90433.1"/>
    </source>
</evidence>
<feature type="compositionally biased region" description="Polar residues" evidence="7">
    <location>
        <begin position="1759"/>
        <end position="1774"/>
    </location>
</feature>
<keyword evidence="4" id="KW-0808">Transferase</keyword>
<dbReference type="Gene3D" id="3.40.366.10">
    <property type="entry name" value="Malonyl-Coenzyme A Acyl Carrier Protein, domain 2"/>
    <property type="match status" value="3"/>
</dbReference>
<dbReference type="PANTHER" id="PTHR43775:SF37">
    <property type="entry name" value="SI:DKEY-61P9.11"/>
    <property type="match status" value="1"/>
</dbReference>
<dbReference type="Gene3D" id="3.30.70.3290">
    <property type="match status" value="1"/>
</dbReference>
<dbReference type="InterPro" id="IPR009081">
    <property type="entry name" value="PP-bd_ACP"/>
</dbReference>
<dbReference type="Pfam" id="PF02801">
    <property type="entry name" value="Ketoacyl-synt_C"/>
    <property type="match status" value="1"/>
</dbReference>
<dbReference type="Pfam" id="PF00550">
    <property type="entry name" value="PP-binding"/>
    <property type="match status" value="2"/>
</dbReference>
<evidence type="ECO:0000259" key="8">
    <source>
        <dbReference type="PROSITE" id="PS50075"/>
    </source>
</evidence>
<comment type="pathway">
    <text evidence="1">Secondary metabolite biosynthesis.</text>
</comment>
<feature type="active site" description="Proton donor; for dehydratase activity" evidence="6">
    <location>
        <position position="1551"/>
    </location>
</feature>
<dbReference type="InterPro" id="IPR050091">
    <property type="entry name" value="PKS_NRPS_Biosynth_Enz"/>
</dbReference>
<evidence type="ECO:0000256" key="4">
    <source>
        <dbReference type="ARBA" id="ARBA00022679"/>
    </source>
</evidence>
<dbReference type="InterPro" id="IPR020841">
    <property type="entry name" value="PKS_Beta-ketoAc_synthase_dom"/>
</dbReference>
<dbReference type="CDD" id="cd00833">
    <property type="entry name" value="PKS"/>
    <property type="match status" value="1"/>
</dbReference>
<dbReference type="SUPFAM" id="SSF55048">
    <property type="entry name" value="Probable ACP-binding domain of malonyl-CoA ACP transacylase"/>
    <property type="match status" value="1"/>
</dbReference>